<accession>A0AAV8V4H5</accession>
<proteinExistence type="predicted"/>
<protein>
    <submittedName>
        <fullName evidence="1">Uncharacterized protein</fullName>
    </submittedName>
</protein>
<gene>
    <name evidence="1" type="ORF">NDN08_005627</name>
</gene>
<sequence length="90" mass="10220">MGNRIDPFRLCLWWYGLGIGGDDGLLAVWALVSGVSYIRVSLEGLVSSMSRSEEQNVGPERRLVRDVRPEKIIETGDDLLLRDIIDLYRK</sequence>
<name>A0AAV8V4H5_9RHOD</name>
<dbReference type="Proteomes" id="UP001157974">
    <property type="component" value="Unassembled WGS sequence"/>
</dbReference>
<dbReference type="AlphaFoldDB" id="A0AAV8V4H5"/>
<evidence type="ECO:0000313" key="2">
    <source>
        <dbReference type="Proteomes" id="UP001157974"/>
    </source>
</evidence>
<evidence type="ECO:0000313" key="1">
    <source>
        <dbReference type="EMBL" id="KAJ8908927.1"/>
    </source>
</evidence>
<keyword evidence="2" id="KW-1185">Reference proteome</keyword>
<reference evidence="1 2" key="1">
    <citation type="journal article" date="2023" name="Nat. Commun.">
        <title>Origin of minicircular mitochondrial genomes in red algae.</title>
        <authorList>
            <person name="Lee Y."/>
            <person name="Cho C.H."/>
            <person name="Lee Y.M."/>
            <person name="Park S.I."/>
            <person name="Yang J.H."/>
            <person name="West J.A."/>
            <person name="Bhattacharya D."/>
            <person name="Yoon H.S."/>
        </authorList>
    </citation>
    <scope>NUCLEOTIDE SEQUENCE [LARGE SCALE GENOMIC DNA]</scope>
    <source>
        <strain evidence="1 2">CCMP1338</strain>
        <tissue evidence="1">Whole cell</tissue>
    </source>
</reference>
<organism evidence="1 2">
    <name type="scientific">Rhodosorus marinus</name>
    <dbReference type="NCBI Taxonomy" id="101924"/>
    <lineage>
        <taxon>Eukaryota</taxon>
        <taxon>Rhodophyta</taxon>
        <taxon>Stylonematophyceae</taxon>
        <taxon>Stylonematales</taxon>
        <taxon>Stylonemataceae</taxon>
        <taxon>Rhodosorus</taxon>
    </lineage>
</organism>
<comment type="caution">
    <text evidence="1">The sequence shown here is derived from an EMBL/GenBank/DDBJ whole genome shotgun (WGS) entry which is preliminary data.</text>
</comment>
<dbReference type="EMBL" id="JAMWBK010000001">
    <property type="protein sequence ID" value="KAJ8908927.1"/>
    <property type="molecule type" value="Genomic_DNA"/>
</dbReference>